<keyword evidence="2" id="KW-1185">Reference proteome</keyword>
<gene>
    <name evidence="1" type="ORF">WHI96_19960</name>
</gene>
<organism evidence="1 2">
    <name type="scientific">Pseudonocardia tropica</name>
    <dbReference type="NCBI Taxonomy" id="681289"/>
    <lineage>
        <taxon>Bacteria</taxon>
        <taxon>Bacillati</taxon>
        <taxon>Actinomycetota</taxon>
        <taxon>Actinomycetes</taxon>
        <taxon>Pseudonocardiales</taxon>
        <taxon>Pseudonocardiaceae</taxon>
        <taxon>Pseudonocardia</taxon>
    </lineage>
</organism>
<protein>
    <submittedName>
        <fullName evidence="1">Uncharacterized protein</fullName>
    </submittedName>
</protein>
<dbReference type="RefSeq" id="WP_345644810.1">
    <property type="nucleotide sequence ID" value="NZ_BAABLY010000027.1"/>
</dbReference>
<accession>A0ABV1JYN4</accession>
<evidence type="ECO:0000313" key="1">
    <source>
        <dbReference type="EMBL" id="MEQ3541091.1"/>
    </source>
</evidence>
<reference evidence="1 2" key="1">
    <citation type="submission" date="2024-03" db="EMBL/GenBank/DDBJ databases">
        <title>Draft genome sequence of Pseudonocardia tropica JCM 19149.</title>
        <authorList>
            <person name="Butdee W."/>
            <person name="Duangmal K."/>
        </authorList>
    </citation>
    <scope>NUCLEOTIDE SEQUENCE [LARGE SCALE GENOMIC DNA]</scope>
    <source>
        <strain evidence="1 2">JCM 19149</strain>
    </source>
</reference>
<proteinExistence type="predicted"/>
<sequence>MLGCALVHTGVGVGARTVLAARPVAARVVSRGAGAAMVTLGAVPLASQLITV</sequence>
<dbReference type="EMBL" id="JBEDNP010000012">
    <property type="protein sequence ID" value="MEQ3541091.1"/>
    <property type="molecule type" value="Genomic_DNA"/>
</dbReference>
<name>A0ABV1JYN4_9PSEU</name>
<evidence type="ECO:0000313" key="2">
    <source>
        <dbReference type="Proteomes" id="UP001464923"/>
    </source>
</evidence>
<comment type="caution">
    <text evidence="1">The sequence shown here is derived from an EMBL/GenBank/DDBJ whole genome shotgun (WGS) entry which is preliminary data.</text>
</comment>
<dbReference type="Proteomes" id="UP001464923">
    <property type="component" value="Unassembled WGS sequence"/>
</dbReference>